<protein>
    <submittedName>
        <fullName evidence="1">Uncharacterized protein</fullName>
    </submittedName>
</protein>
<dbReference type="EnsemblPlants" id="ONIVA11G01020.1">
    <property type="protein sequence ID" value="ONIVA11G01020.1"/>
    <property type="gene ID" value="ONIVA11G01020"/>
</dbReference>
<name>A0A0E0IXC7_ORYNI</name>
<dbReference type="Proteomes" id="UP000006591">
    <property type="component" value="Chromosome 11"/>
</dbReference>
<evidence type="ECO:0000313" key="1">
    <source>
        <dbReference type="EnsemblPlants" id="ONIVA11G01020.1"/>
    </source>
</evidence>
<reference evidence="1" key="2">
    <citation type="submission" date="2018-04" db="EMBL/GenBank/DDBJ databases">
        <title>OnivRS2 (Oryza nivara Reference Sequence Version 2).</title>
        <authorList>
            <person name="Zhang J."/>
            <person name="Kudrna D."/>
            <person name="Lee S."/>
            <person name="Talag J."/>
            <person name="Rajasekar S."/>
            <person name="Welchert J."/>
            <person name="Hsing Y.-I."/>
            <person name="Wing R.A."/>
        </authorList>
    </citation>
    <scope>NUCLEOTIDE SEQUENCE [LARGE SCALE GENOMIC DNA]</scope>
    <source>
        <strain evidence="1">SL10</strain>
    </source>
</reference>
<dbReference type="AlphaFoldDB" id="A0A0E0IXC7"/>
<dbReference type="Gramene" id="ONIVA11G01020.1">
    <property type="protein sequence ID" value="ONIVA11G01020.1"/>
    <property type="gene ID" value="ONIVA11G01020"/>
</dbReference>
<keyword evidence="2" id="KW-1185">Reference proteome</keyword>
<proteinExistence type="predicted"/>
<accession>A0A0E0IXC7</accession>
<reference evidence="1" key="1">
    <citation type="submission" date="2015-04" db="UniProtKB">
        <authorList>
            <consortium name="EnsemblPlants"/>
        </authorList>
    </citation>
    <scope>IDENTIFICATION</scope>
    <source>
        <strain evidence="1">SL10</strain>
    </source>
</reference>
<organism evidence="1">
    <name type="scientific">Oryza nivara</name>
    <name type="common">Indian wild rice</name>
    <name type="synonym">Oryza sativa f. spontanea</name>
    <dbReference type="NCBI Taxonomy" id="4536"/>
    <lineage>
        <taxon>Eukaryota</taxon>
        <taxon>Viridiplantae</taxon>
        <taxon>Streptophyta</taxon>
        <taxon>Embryophyta</taxon>
        <taxon>Tracheophyta</taxon>
        <taxon>Spermatophyta</taxon>
        <taxon>Magnoliopsida</taxon>
        <taxon>Liliopsida</taxon>
        <taxon>Poales</taxon>
        <taxon>Poaceae</taxon>
        <taxon>BOP clade</taxon>
        <taxon>Oryzoideae</taxon>
        <taxon>Oryzeae</taxon>
        <taxon>Oryzinae</taxon>
        <taxon>Oryza</taxon>
    </lineage>
</organism>
<sequence length="127" mass="13981">MKNVVHVVSLVLSGRPLESSTRYLAARSREDGRRWHGAPAFIAAAREDEESRMASDHGASRLPQLASYTPVAPPPPVYFAPPSSKDMLSNDRPKLHHLHDWSISMTLPPLKPGSSALVDARLPARLR</sequence>
<evidence type="ECO:0000313" key="2">
    <source>
        <dbReference type="Proteomes" id="UP000006591"/>
    </source>
</evidence>
<dbReference type="HOGENOM" id="CLU_1974078_0_0_1"/>